<dbReference type="EMBL" id="LT629779">
    <property type="protein sequence ID" value="SDS68811.1"/>
    <property type="molecule type" value="Genomic_DNA"/>
</dbReference>
<reference evidence="3" key="1">
    <citation type="submission" date="2016-10" db="EMBL/GenBank/DDBJ databases">
        <authorList>
            <person name="Varghese N."/>
            <person name="Submissions S."/>
        </authorList>
    </citation>
    <scope>NUCLEOTIDE SEQUENCE [LARGE SCALE GENOMIC DNA]</scope>
    <source>
        <strain evidence="3">IMMIB L-1606</strain>
    </source>
</reference>
<dbReference type="OrthoDB" id="4951782at2"/>
<dbReference type="Proteomes" id="UP000198751">
    <property type="component" value="Chromosome I"/>
</dbReference>
<protein>
    <submittedName>
        <fullName evidence="2">Uncharacterized protein</fullName>
    </submittedName>
</protein>
<evidence type="ECO:0000313" key="3">
    <source>
        <dbReference type="Proteomes" id="UP000198751"/>
    </source>
</evidence>
<feature type="region of interest" description="Disordered" evidence="1">
    <location>
        <begin position="1"/>
        <end position="39"/>
    </location>
</feature>
<name>A0A1H1U8X8_9MICC</name>
<gene>
    <name evidence="2" type="ORF">SAMN04489743_0616</name>
</gene>
<accession>A0A1H1U8X8</accession>
<sequence length="68" mass="7278">MTTPGNPFHDPFASSIGPARMQEHTTGQGDAGPHPKGVQSAAELKALRAASLARVSKDLERMLRVRAR</sequence>
<evidence type="ECO:0000313" key="2">
    <source>
        <dbReference type="EMBL" id="SDS68811.1"/>
    </source>
</evidence>
<organism evidence="2 3">
    <name type="scientific">Pseudarthrobacter equi</name>
    <dbReference type="NCBI Taxonomy" id="728066"/>
    <lineage>
        <taxon>Bacteria</taxon>
        <taxon>Bacillati</taxon>
        <taxon>Actinomycetota</taxon>
        <taxon>Actinomycetes</taxon>
        <taxon>Micrococcales</taxon>
        <taxon>Micrococcaceae</taxon>
        <taxon>Pseudarthrobacter</taxon>
    </lineage>
</organism>
<dbReference type="RefSeq" id="WP_091717465.1">
    <property type="nucleotide sequence ID" value="NZ_LT629779.1"/>
</dbReference>
<proteinExistence type="predicted"/>
<dbReference type="AlphaFoldDB" id="A0A1H1U8X8"/>
<evidence type="ECO:0000256" key="1">
    <source>
        <dbReference type="SAM" id="MobiDB-lite"/>
    </source>
</evidence>
<keyword evidence="3" id="KW-1185">Reference proteome</keyword>